<dbReference type="PANTHER" id="PTHR30244:SF34">
    <property type="entry name" value="DTDP-4-AMINO-4,6-DIDEOXYGALACTOSE TRANSAMINASE"/>
    <property type="match status" value="1"/>
</dbReference>
<name>A0A1G2FHT7_9BACT</name>
<dbReference type="GO" id="GO:0030170">
    <property type="term" value="F:pyridoxal phosphate binding"/>
    <property type="evidence" value="ECO:0007669"/>
    <property type="project" value="TreeGrafter"/>
</dbReference>
<dbReference type="GO" id="GO:0000271">
    <property type="term" value="P:polysaccharide biosynthetic process"/>
    <property type="evidence" value="ECO:0007669"/>
    <property type="project" value="TreeGrafter"/>
</dbReference>
<dbReference type="InterPro" id="IPR015424">
    <property type="entry name" value="PyrdxlP-dep_Trfase"/>
</dbReference>
<dbReference type="SUPFAM" id="SSF53383">
    <property type="entry name" value="PLP-dependent transferases"/>
    <property type="match status" value="1"/>
</dbReference>
<dbReference type="PANTHER" id="PTHR30244">
    <property type="entry name" value="TRANSAMINASE"/>
    <property type="match status" value="1"/>
</dbReference>
<dbReference type="PIRSF" id="PIRSF000390">
    <property type="entry name" value="PLP_StrS"/>
    <property type="match status" value="1"/>
</dbReference>
<evidence type="ECO:0008006" key="6">
    <source>
        <dbReference type="Google" id="ProtNLM"/>
    </source>
</evidence>
<evidence type="ECO:0000313" key="4">
    <source>
        <dbReference type="EMBL" id="OGZ37606.1"/>
    </source>
</evidence>
<feature type="active site" description="Proton acceptor" evidence="1">
    <location>
        <position position="215"/>
    </location>
</feature>
<dbReference type="InterPro" id="IPR015422">
    <property type="entry name" value="PyrdxlP-dep_Trfase_small"/>
</dbReference>
<feature type="modified residue" description="N6-(pyridoxal phosphate)lysine" evidence="2">
    <location>
        <position position="215"/>
    </location>
</feature>
<accession>A0A1G2FHT7</accession>
<dbReference type="STRING" id="1801997.A3J64_01955"/>
<dbReference type="EMBL" id="MHNB01000004">
    <property type="protein sequence ID" value="OGZ37606.1"/>
    <property type="molecule type" value="Genomic_DNA"/>
</dbReference>
<dbReference type="InterPro" id="IPR000653">
    <property type="entry name" value="DegT/StrS_aminotransferase"/>
</dbReference>
<keyword evidence="2 3" id="KW-0663">Pyridoxal phosphate</keyword>
<dbReference type="Gene3D" id="3.40.640.10">
    <property type="entry name" value="Type I PLP-dependent aspartate aminotransferase-like (Major domain)"/>
    <property type="match status" value="1"/>
</dbReference>
<dbReference type="AlphaFoldDB" id="A0A1G2FHT7"/>
<organism evidence="4 5">
    <name type="scientific">Candidatus Portnoybacteria bacterium RIFCSPHIGHO2_12_FULL_38_9</name>
    <dbReference type="NCBI Taxonomy" id="1801997"/>
    <lineage>
        <taxon>Bacteria</taxon>
        <taxon>Candidatus Portnoyibacteriota</taxon>
    </lineage>
</organism>
<evidence type="ECO:0000256" key="3">
    <source>
        <dbReference type="RuleBase" id="RU004508"/>
    </source>
</evidence>
<dbReference type="Proteomes" id="UP000177061">
    <property type="component" value="Unassembled WGS sequence"/>
</dbReference>
<dbReference type="InterPro" id="IPR015421">
    <property type="entry name" value="PyrdxlP-dep_Trfase_major"/>
</dbReference>
<dbReference type="Gene3D" id="3.90.1150.10">
    <property type="entry name" value="Aspartate Aminotransferase, domain 1"/>
    <property type="match status" value="1"/>
</dbReference>
<dbReference type="Pfam" id="PF01041">
    <property type="entry name" value="DegT_DnrJ_EryC1"/>
    <property type="match status" value="2"/>
</dbReference>
<comment type="similarity">
    <text evidence="3">Belongs to the DegT/DnrJ/EryC1 family.</text>
</comment>
<dbReference type="GO" id="GO:0008483">
    <property type="term" value="F:transaminase activity"/>
    <property type="evidence" value="ECO:0007669"/>
    <property type="project" value="TreeGrafter"/>
</dbReference>
<evidence type="ECO:0000313" key="5">
    <source>
        <dbReference type="Proteomes" id="UP000177061"/>
    </source>
</evidence>
<reference evidence="4 5" key="1">
    <citation type="journal article" date="2016" name="Nat. Commun.">
        <title>Thousands of microbial genomes shed light on interconnected biogeochemical processes in an aquifer system.</title>
        <authorList>
            <person name="Anantharaman K."/>
            <person name="Brown C.T."/>
            <person name="Hug L.A."/>
            <person name="Sharon I."/>
            <person name="Castelle C.J."/>
            <person name="Probst A.J."/>
            <person name="Thomas B.C."/>
            <person name="Singh A."/>
            <person name="Wilkins M.J."/>
            <person name="Karaoz U."/>
            <person name="Brodie E.L."/>
            <person name="Williams K.H."/>
            <person name="Hubbard S.S."/>
            <person name="Banfield J.F."/>
        </authorList>
    </citation>
    <scope>NUCLEOTIDE SEQUENCE [LARGE SCALE GENOMIC DNA]</scope>
</reference>
<sequence length="451" mass="51212">MLDRSLCSLVIIVGIEIKNNPTTLTSLTILTTIMIFTSLSPNTEADDIFLALKILISPWLWVKGRAVKELENTFKQWLGVKYVFAFSSGRTCLYVILSSLGLSKNDEVLLQAYTCVAVPNSIIWAGAKPVYVDCEETIFNMSVEDLKKKITPKSKALIIQHTFGRPTKIDQLMAAAKENNLFVIEDCAHSLGAEYQEKKVGTFGDASFFSFGRDKVISSVFGGLLTTNNRELAEKIEARQNSFEYPSRLWVMRQLLHPPVMALVKLTYNFFYLGKIFLEVLKRLSIISRAVEPTEKEGGRPPFVLKKMPNGLALLALYQFQKLDRFNAHRRKIAKLYDKELKQLDIILPQEKKDSFRIYLRYPIQVNNPKMILRAAKKEGIELGDWYSSPIAPQGVNYEKVFYKLGSCPVAEKLSGQSLNLPTHIQIKEKDALRIIKFFRSANVKTPDILI</sequence>
<evidence type="ECO:0000256" key="1">
    <source>
        <dbReference type="PIRSR" id="PIRSR000390-1"/>
    </source>
</evidence>
<gene>
    <name evidence="4" type="ORF">A3J64_01955</name>
</gene>
<proteinExistence type="inferred from homology"/>
<evidence type="ECO:0000256" key="2">
    <source>
        <dbReference type="PIRSR" id="PIRSR000390-2"/>
    </source>
</evidence>
<protein>
    <recommendedName>
        <fullName evidence="6">DegT/DnrJ/EryC1/StrS aminotransferase</fullName>
    </recommendedName>
</protein>
<comment type="caution">
    <text evidence="4">The sequence shown here is derived from an EMBL/GenBank/DDBJ whole genome shotgun (WGS) entry which is preliminary data.</text>
</comment>